<organism evidence="2 3">
    <name type="scientific">Eumeta variegata</name>
    <name type="common">Bagworm moth</name>
    <name type="synonym">Eumeta japonica</name>
    <dbReference type="NCBI Taxonomy" id="151549"/>
    <lineage>
        <taxon>Eukaryota</taxon>
        <taxon>Metazoa</taxon>
        <taxon>Ecdysozoa</taxon>
        <taxon>Arthropoda</taxon>
        <taxon>Hexapoda</taxon>
        <taxon>Insecta</taxon>
        <taxon>Pterygota</taxon>
        <taxon>Neoptera</taxon>
        <taxon>Endopterygota</taxon>
        <taxon>Lepidoptera</taxon>
        <taxon>Glossata</taxon>
        <taxon>Ditrysia</taxon>
        <taxon>Tineoidea</taxon>
        <taxon>Psychidae</taxon>
        <taxon>Oiketicinae</taxon>
        <taxon>Eumeta</taxon>
    </lineage>
</organism>
<dbReference type="Proteomes" id="UP000299102">
    <property type="component" value="Unassembled WGS sequence"/>
</dbReference>
<feature type="region of interest" description="Disordered" evidence="1">
    <location>
        <begin position="110"/>
        <end position="131"/>
    </location>
</feature>
<evidence type="ECO:0000313" key="2">
    <source>
        <dbReference type="EMBL" id="GBP42911.1"/>
    </source>
</evidence>
<name>A0A4C1VVV1_EUMVA</name>
<comment type="caution">
    <text evidence="2">The sequence shown here is derived from an EMBL/GenBank/DDBJ whole genome shotgun (WGS) entry which is preliminary data.</text>
</comment>
<evidence type="ECO:0000313" key="3">
    <source>
        <dbReference type="Proteomes" id="UP000299102"/>
    </source>
</evidence>
<dbReference type="EMBL" id="BGZK01000426">
    <property type="protein sequence ID" value="GBP42911.1"/>
    <property type="molecule type" value="Genomic_DNA"/>
</dbReference>
<sequence length="170" mass="18201">MADNRETEQARCSSSESENFEKIDSDEVKLHEEEVDDALIPFPVPMPAVVGLLGCRTPNVFALAHEPLLRHLLGVTVGNRTIWQSPWVNGVCAVMAGTSDKYFTMQGSGNPVSASGQGEKAGPQASSSSDCSSSVVGNLATGECTITRSNSHLCNKNSYCTDGFLQFTRN</sequence>
<keyword evidence="3" id="KW-1185">Reference proteome</keyword>
<feature type="region of interest" description="Disordered" evidence="1">
    <location>
        <begin position="1"/>
        <end position="22"/>
    </location>
</feature>
<evidence type="ECO:0000256" key="1">
    <source>
        <dbReference type="SAM" id="MobiDB-lite"/>
    </source>
</evidence>
<reference evidence="2 3" key="1">
    <citation type="journal article" date="2019" name="Commun. Biol.">
        <title>The bagworm genome reveals a unique fibroin gene that provides high tensile strength.</title>
        <authorList>
            <person name="Kono N."/>
            <person name="Nakamura H."/>
            <person name="Ohtoshi R."/>
            <person name="Tomita M."/>
            <person name="Numata K."/>
            <person name="Arakawa K."/>
        </authorList>
    </citation>
    <scope>NUCLEOTIDE SEQUENCE [LARGE SCALE GENOMIC DNA]</scope>
</reference>
<protein>
    <submittedName>
        <fullName evidence="2">Uncharacterized protein</fullName>
    </submittedName>
</protein>
<proteinExistence type="predicted"/>
<gene>
    <name evidence="2" type="ORF">EVAR_87290_1</name>
</gene>
<dbReference type="OrthoDB" id="7701601at2759"/>
<dbReference type="AlphaFoldDB" id="A0A4C1VVV1"/>
<accession>A0A4C1VVV1</accession>